<dbReference type="SUPFAM" id="SSF49373">
    <property type="entry name" value="Invasin/intimin cell-adhesion fragments"/>
    <property type="match status" value="1"/>
</dbReference>
<organism evidence="4 5">
    <name type="scientific">Deinococcus aerophilus</name>
    <dbReference type="NCBI Taxonomy" id="522488"/>
    <lineage>
        <taxon>Bacteria</taxon>
        <taxon>Thermotogati</taxon>
        <taxon>Deinococcota</taxon>
        <taxon>Deinococci</taxon>
        <taxon>Deinococcales</taxon>
        <taxon>Deinococcaceae</taxon>
        <taxon>Deinococcus</taxon>
    </lineage>
</organism>
<dbReference type="Gene3D" id="3.40.33.10">
    <property type="entry name" value="CAP"/>
    <property type="match status" value="1"/>
</dbReference>
<feature type="chain" id="PRO_5046776039" description="SCP domain-containing protein" evidence="1">
    <location>
        <begin position="25"/>
        <end position="263"/>
    </location>
</feature>
<evidence type="ECO:0000313" key="5">
    <source>
        <dbReference type="Proteomes" id="UP000661918"/>
    </source>
</evidence>
<dbReference type="InterPro" id="IPR003343">
    <property type="entry name" value="Big_2"/>
</dbReference>
<accession>A0ABQ2H0W8</accession>
<dbReference type="PANTHER" id="PTHR31157:SF1">
    <property type="entry name" value="SCP DOMAIN-CONTAINING PROTEIN"/>
    <property type="match status" value="1"/>
</dbReference>
<keyword evidence="1" id="KW-0732">Signal</keyword>
<dbReference type="CDD" id="cd05379">
    <property type="entry name" value="CAP_bacterial"/>
    <property type="match status" value="1"/>
</dbReference>
<evidence type="ECO:0000313" key="4">
    <source>
        <dbReference type="EMBL" id="GGM20587.1"/>
    </source>
</evidence>
<evidence type="ECO:0000259" key="2">
    <source>
        <dbReference type="Pfam" id="PF00188"/>
    </source>
</evidence>
<protein>
    <recommendedName>
        <fullName evidence="6">SCP domain-containing protein</fullName>
    </recommendedName>
</protein>
<dbReference type="PROSITE" id="PS51257">
    <property type="entry name" value="PROKAR_LIPOPROTEIN"/>
    <property type="match status" value="1"/>
</dbReference>
<sequence>MRRSSSLFVPASLAAALLVPALSACTVTRRPAEALTSHPAAALERTLREGQTLQIEMSLNGQVARPQEFRWTSSDPGVATVTVSGQISAVGAGRATIRAALAARPATVSEFQVRVTPRPAPEPAPTLDPLSQRVLDLTNAARARGHTCGAQAYPPAPPLRANARLQAAAQAHAADMAARNYFNHVAPDGRAPAARISASGYEWRAVAENIAAGQATPEEVVAGWLGSEGHCRNLMGSAYTELGIGLATSRAAKRYWVQDFGTQ</sequence>
<reference evidence="5" key="1">
    <citation type="journal article" date="2019" name="Int. J. Syst. Evol. Microbiol.">
        <title>The Global Catalogue of Microorganisms (GCM) 10K type strain sequencing project: providing services to taxonomists for standard genome sequencing and annotation.</title>
        <authorList>
            <consortium name="The Broad Institute Genomics Platform"/>
            <consortium name="The Broad Institute Genome Sequencing Center for Infectious Disease"/>
            <person name="Wu L."/>
            <person name="Ma J."/>
        </authorList>
    </citation>
    <scope>NUCLEOTIDE SEQUENCE [LARGE SCALE GENOMIC DNA]</scope>
    <source>
        <strain evidence="5">JCM 15443</strain>
    </source>
</reference>
<dbReference type="Pfam" id="PF02368">
    <property type="entry name" value="Big_2"/>
    <property type="match status" value="1"/>
</dbReference>
<dbReference type="InterPro" id="IPR035940">
    <property type="entry name" value="CAP_sf"/>
</dbReference>
<dbReference type="SUPFAM" id="SSF55797">
    <property type="entry name" value="PR-1-like"/>
    <property type="match status" value="1"/>
</dbReference>
<gene>
    <name evidence="4" type="ORF">GCM10010841_30720</name>
</gene>
<evidence type="ECO:0008006" key="6">
    <source>
        <dbReference type="Google" id="ProtNLM"/>
    </source>
</evidence>
<name>A0ABQ2H0W8_9DEIO</name>
<dbReference type="EMBL" id="BMOM01000042">
    <property type="protein sequence ID" value="GGM20587.1"/>
    <property type="molecule type" value="Genomic_DNA"/>
</dbReference>
<feature type="domain" description="SCP" evidence="2">
    <location>
        <begin position="135"/>
        <end position="260"/>
    </location>
</feature>
<evidence type="ECO:0000256" key="1">
    <source>
        <dbReference type="SAM" id="SignalP"/>
    </source>
</evidence>
<dbReference type="InterPro" id="IPR014044">
    <property type="entry name" value="CAP_dom"/>
</dbReference>
<evidence type="ECO:0000259" key="3">
    <source>
        <dbReference type="Pfam" id="PF02368"/>
    </source>
</evidence>
<keyword evidence="5" id="KW-1185">Reference proteome</keyword>
<dbReference type="Gene3D" id="2.60.40.1080">
    <property type="match status" value="1"/>
</dbReference>
<dbReference type="Pfam" id="PF00188">
    <property type="entry name" value="CAP"/>
    <property type="match status" value="1"/>
</dbReference>
<proteinExistence type="predicted"/>
<feature type="domain" description="BIG2" evidence="3">
    <location>
        <begin position="46"/>
        <end position="99"/>
    </location>
</feature>
<dbReference type="Proteomes" id="UP000661918">
    <property type="component" value="Unassembled WGS sequence"/>
</dbReference>
<dbReference type="RefSeq" id="WP_229753162.1">
    <property type="nucleotide sequence ID" value="NZ_BMOM01000042.1"/>
</dbReference>
<dbReference type="PANTHER" id="PTHR31157">
    <property type="entry name" value="SCP DOMAIN-CONTAINING PROTEIN"/>
    <property type="match status" value="1"/>
</dbReference>
<feature type="signal peptide" evidence="1">
    <location>
        <begin position="1"/>
        <end position="24"/>
    </location>
</feature>
<dbReference type="InterPro" id="IPR008964">
    <property type="entry name" value="Invasin/intimin_cell_adhesion"/>
</dbReference>
<comment type="caution">
    <text evidence="4">The sequence shown here is derived from an EMBL/GenBank/DDBJ whole genome shotgun (WGS) entry which is preliminary data.</text>
</comment>